<evidence type="ECO:0000313" key="2">
    <source>
        <dbReference type="EMBL" id="KHN73603.1"/>
    </source>
</evidence>
<dbReference type="Proteomes" id="UP000031036">
    <property type="component" value="Unassembled WGS sequence"/>
</dbReference>
<name>A0A0B2UW16_TOXCA</name>
<protein>
    <submittedName>
        <fullName evidence="2">Uncharacterized protein</fullName>
    </submittedName>
</protein>
<sequence>MHFLKKMRTLFLCVASFSIIALTDAQLIRQCTCQEIESCKQKYFNSVKPCTDRCQKYAAALKADYKVLKGCILQREDMMRRTVECTQAAFPNACARTPGKFVPKRHLESIEIAGVAEINRMLSTTGVSEQVQGLLAQGRKFLRCTKSCLDRSASQCADKLKCGFDLPSDNVLVQTSKQCAIRSGFNTRIIQDMCRCFVGAGLRCGFDLPSDNVLVQTSKQCAIRSGFNTRIIQDMCRCFVGAGLRQLVNVCPRLQVN</sequence>
<proteinExistence type="predicted"/>
<dbReference type="PANTHER" id="PTHR34401:SF3">
    <property type="entry name" value="DB DOMAIN-CONTAINING PROTEIN"/>
    <property type="match status" value="1"/>
</dbReference>
<dbReference type="EMBL" id="JPKZ01003101">
    <property type="protein sequence ID" value="KHN73603.1"/>
    <property type="molecule type" value="Genomic_DNA"/>
</dbReference>
<comment type="caution">
    <text evidence="2">The sequence shown here is derived from an EMBL/GenBank/DDBJ whole genome shotgun (WGS) entry which is preliminary data.</text>
</comment>
<keyword evidence="1" id="KW-0732">Signal</keyword>
<feature type="chain" id="PRO_5002095763" evidence="1">
    <location>
        <begin position="26"/>
        <end position="257"/>
    </location>
</feature>
<dbReference type="OrthoDB" id="5833681at2759"/>
<dbReference type="STRING" id="6265.A0A0B2UW16"/>
<organism evidence="2 3">
    <name type="scientific">Toxocara canis</name>
    <name type="common">Canine roundworm</name>
    <dbReference type="NCBI Taxonomy" id="6265"/>
    <lineage>
        <taxon>Eukaryota</taxon>
        <taxon>Metazoa</taxon>
        <taxon>Ecdysozoa</taxon>
        <taxon>Nematoda</taxon>
        <taxon>Chromadorea</taxon>
        <taxon>Rhabditida</taxon>
        <taxon>Spirurina</taxon>
        <taxon>Ascaridomorpha</taxon>
        <taxon>Ascaridoidea</taxon>
        <taxon>Toxocaridae</taxon>
        <taxon>Toxocara</taxon>
    </lineage>
</organism>
<feature type="signal peptide" evidence="1">
    <location>
        <begin position="1"/>
        <end position="25"/>
    </location>
</feature>
<reference evidence="2 3" key="1">
    <citation type="submission" date="2014-11" db="EMBL/GenBank/DDBJ databases">
        <title>Genetic blueprint of the zoonotic pathogen Toxocara canis.</title>
        <authorList>
            <person name="Zhu X.-Q."/>
            <person name="Korhonen P.K."/>
            <person name="Cai H."/>
            <person name="Young N.D."/>
            <person name="Nejsum P."/>
            <person name="von Samson-Himmelstjerna G."/>
            <person name="Boag P.R."/>
            <person name="Tan P."/>
            <person name="Li Q."/>
            <person name="Min J."/>
            <person name="Yang Y."/>
            <person name="Wang X."/>
            <person name="Fang X."/>
            <person name="Hall R.S."/>
            <person name="Hofmann A."/>
            <person name="Sternberg P.W."/>
            <person name="Jex A.R."/>
            <person name="Gasser R.B."/>
        </authorList>
    </citation>
    <scope>NUCLEOTIDE SEQUENCE [LARGE SCALE GENOMIC DNA]</scope>
    <source>
        <strain evidence="2">PN_DK_2014</strain>
    </source>
</reference>
<dbReference type="PANTHER" id="PTHR34401">
    <property type="entry name" value="PROTEIN CBG12388-RELATED"/>
    <property type="match status" value="1"/>
</dbReference>
<evidence type="ECO:0000256" key="1">
    <source>
        <dbReference type="SAM" id="SignalP"/>
    </source>
</evidence>
<keyword evidence="3" id="KW-1185">Reference proteome</keyword>
<gene>
    <name evidence="2" type="ORF">Tcan_06234</name>
</gene>
<dbReference type="AlphaFoldDB" id="A0A0B2UW16"/>
<dbReference type="OMA" id="VQTSKQC"/>
<evidence type="ECO:0000313" key="3">
    <source>
        <dbReference type="Proteomes" id="UP000031036"/>
    </source>
</evidence>
<accession>A0A0B2UW16</accession>